<evidence type="ECO:0000313" key="1">
    <source>
        <dbReference type="EMBL" id="MBP3985073.1"/>
    </source>
</evidence>
<proteinExistence type="predicted"/>
<comment type="caution">
    <text evidence="1">The sequence shown here is derived from an EMBL/GenBank/DDBJ whole genome shotgun (WGS) entry which is preliminary data.</text>
</comment>
<keyword evidence="2" id="KW-1185">Reference proteome</keyword>
<dbReference type="Proteomes" id="UP000673447">
    <property type="component" value="Unassembled WGS sequence"/>
</dbReference>
<name>A0A940X372_9GAMM</name>
<reference evidence="1" key="1">
    <citation type="journal article" date="2016" name="Int. J. Syst. Evol. Microbiol.">
        <title>Pseudoxanthomonas helianthi sp. nov., isolated from roots of Jerusalem artichoke (Helianthus tuberosus).</title>
        <authorList>
            <person name="Kittiwongwattana C."/>
            <person name="Thawai C."/>
        </authorList>
    </citation>
    <scope>NUCLEOTIDE SEQUENCE</scope>
    <source>
        <strain evidence="1">110414</strain>
    </source>
</reference>
<organism evidence="1 2">
    <name type="scientific">Pseudoxanthomonas helianthi</name>
    <dbReference type="NCBI Taxonomy" id="1453541"/>
    <lineage>
        <taxon>Bacteria</taxon>
        <taxon>Pseudomonadati</taxon>
        <taxon>Pseudomonadota</taxon>
        <taxon>Gammaproteobacteria</taxon>
        <taxon>Lysobacterales</taxon>
        <taxon>Lysobacteraceae</taxon>
        <taxon>Pseudoxanthomonas</taxon>
    </lineage>
</organism>
<dbReference type="RefSeq" id="WP_210537029.1">
    <property type="nucleotide sequence ID" value="NZ_JAGKTC010000002.1"/>
</dbReference>
<accession>A0A940X372</accession>
<gene>
    <name evidence="1" type="ORF">J5837_11715</name>
</gene>
<dbReference type="AlphaFoldDB" id="A0A940X372"/>
<sequence>MQAASKKANSASAMKNPFLLVILVALDSRMAGKAGIHFAVALFVEEQQQKQNGFRLALE</sequence>
<dbReference type="EMBL" id="JAGKTC010000002">
    <property type="protein sequence ID" value="MBP3985073.1"/>
    <property type="molecule type" value="Genomic_DNA"/>
</dbReference>
<evidence type="ECO:0000313" key="2">
    <source>
        <dbReference type="Proteomes" id="UP000673447"/>
    </source>
</evidence>
<reference evidence="1" key="2">
    <citation type="submission" date="2021-03" db="EMBL/GenBank/DDBJ databases">
        <authorList>
            <person name="Cao W."/>
        </authorList>
    </citation>
    <scope>NUCLEOTIDE SEQUENCE</scope>
    <source>
        <strain evidence="1">110414</strain>
    </source>
</reference>
<protein>
    <submittedName>
        <fullName evidence="1">Uncharacterized protein</fullName>
    </submittedName>
</protein>